<feature type="transmembrane region" description="Helical" evidence="1">
    <location>
        <begin position="121"/>
        <end position="141"/>
    </location>
</feature>
<proteinExistence type="predicted"/>
<evidence type="ECO:0000313" key="3">
    <source>
        <dbReference type="Proteomes" id="UP000601435"/>
    </source>
</evidence>
<gene>
    <name evidence="2" type="ORF">SNEC2469_LOCUS5910</name>
</gene>
<keyword evidence="1" id="KW-1133">Transmembrane helix</keyword>
<comment type="caution">
    <text evidence="2">The sequence shown here is derived from an EMBL/GenBank/DDBJ whole genome shotgun (WGS) entry which is preliminary data.</text>
</comment>
<evidence type="ECO:0000313" key="2">
    <source>
        <dbReference type="EMBL" id="CAE7260076.1"/>
    </source>
</evidence>
<keyword evidence="1" id="KW-0812">Transmembrane</keyword>
<reference evidence="2" key="1">
    <citation type="submission" date="2021-02" db="EMBL/GenBank/DDBJ databases">
        <authorList>
            <person name="Dougan E. K."/>
            <person name="Rhodes N."/>
            <person name="Thang M."/>
            <person name="Chan C."/>
        </authorList>
    </citation>
    <scope>NUCLEOTIDE SEQUENCE</scope>
</reference>
<dbReference type="OrthoDB" id="444647at2759"/>
<dbReference type="EMBL" id="CAJNJA010010622">
    <property type="protein sequence ID" value="CAE7260076.1"/>
    <property type="molecule type" value="Genomic_DNA"/>
</dbReference>
<accession>A0A812MAD1</accession>
<organism evidence="2 3">
    <name type="scientific">Symbiodinium necroappetens</name>
    <dbReference type="NCBI Taxonomy" id="1628268"/>
    <lineage>
        <taxon>Eukaryota</taxon>
        <taxon>Sar</taxon>
        <taxon>Alveolata</taxon>
        <taxon>Dinophyceae</taxon>
        <taxon>Suessiales</taxon>
        <taxon>Symbiodiniaceae</taxon>
        <taxon>Symbiodinium</taxon>
    </lineage>
</organism>
<protein>
    <submittedName>
        <fullName evidence="2">Uncharacterized protein</fullName>
    </submittedName>
</protein>
<keyword evidence="3" id="KW-1185">Reference proteome</keyword>
<sequence length="178" mass="20494">MFFFSMQFRKYNVWLGGQLEWRCSLVVCSLRYARPSSLMERALDKVLQKQYASPEMEQWATDFCNGKVELFPTLWNLNFCENKGLHSVQYKLFGAFCEHSPYSGKYIDGKIWGIMRYTSRAAFFMALLSLLATLITAAFLMKDHQTCARTKKPRWAVSEELSEGHCQKLPDAPSGDTG</sequence>
<dbReference type="AlphaFoldDB" id="A0A812MAD1"/>
<evidence type="ECO:0000256" key="1">
    <source>
        <dbReference type="SAM" id="Phobius"/>
    </source>
</evidence>
<name>A0A812MAD1_9DINO</name>
<dbReference type="Proteomes" id="UP000601435">
    <property type="component" value="Unassembled WGS sequence"/>
</dbReference>
<keyword evidence="1" id="KW-0472">Membrane</keyword>